<feature type="domain" description="HTH tetR-type" evidence="3">
    <location>
        <begin position="11"/>
        <end position="71"/>
    </location>
</feature>
<evidence type="ECO:0000256" key="1">
    <source>
        <dbReference type="ARBA" id="ARBA00023125"/>
    </source>
</evidence>
<reference evidence="4 5" key="1">
    <citation type="submission" date="2019-03" db="EMBL/GenBank/DDBJ databases">
        <title>San Antonio Military Medical Center submission to MRSN (WRAIR), pending publication.</title>
        <authorList>
            <person name="Blyth D.M."/>
            <person name="Mccarthy S.L."/>
            <person name="Schall S.E."/>
            <person name="Stam J.A."/>
            <person name="Ong A.C."/>
            <person name="Mcgann P.T."/>
        </authorList>
    </citation>
    <scope>NUCLEOTIDE SEQUENCE [LARGE SCALE GENOMIC DNA]</scope>
    <source>
        <strain evidence="4 5">MRSN571793</strain>
    </source>
</reference>
<keyword evidence="1 2" id="KW-0238">DNA-binding</keyword>
<dbReference type="RefSeq" id="WP_134435222.1">
    <property type="nucleotide sequence ID" value="NZ_SOML01000001.1"/>
</dbReference>
<proteinExistence type="predicted"/>
<dbReference type="Proteomes" id="UP000297861">
    <property type="component" value="Unassembled WGS sequence"/>
</dbReference>
<dbReference type="STRING" id="1121485.GCA_000426485_00961"/>
<evidence type="ECO:0000313" key="5">
    <source>
        <dbReference type="Proteomes" id="UP000297861"/>
    </source>
</evidence>
<evidence type="ECO:0000313" key="4">
    <source>
        <dbReference type="EMBL" id="TFD98689.1"/>
    </source>
</evidence>
<dbReference type="InterPro" id="IPR009057">
    <property type="entry name" value="Homeodomain-like_sf"/>
</dbReference>
<protein>
    <submittedName>
        <fullName evidence="4">TetR/AcrR family transcriptional regulator</fullName>
    </submittedName>
</protein>
<dbReference type="EMBL" id="SOML01000001">
    <property type="protein sequence ID" value="TFD98689.1"/>
    <property type="molecule type" value="Genomic_DNA"/>
</dbReference>
<comment type="caution">
    <text evidence="4">The sequence shown here is derived from an EMBL/GenBank/DDBJ whole genome shotgun (WGS) entry which is preliminary data.</text>
</comment>
<sequence>MEIINNEKDREYTKQKLITAVGVVINRDGFEKVGVNAVANEAKVSKVLIYRYFGSLDDLIIDYLSQNDFWISFSIDLPKDDNLKEFLKKLFREQISQLRSSKLMGRLHRWELSANNSVIEKLRLRRESKGITLITVVSQLAQYPQEDVAALATILSASITYLTMLCEHCPMYNGIDLQSEKGWSQIAKGVDLLIDAWYDSHKK</sequence>
<keyword evidence="5" id="KW-1185">Reference proteome</keyword>
<dbReference type="PROSITE" id="PS50977">
    <property type="entry name" value="HTH_TETR_2"/>
    <property type="match status" value="1"/>
</dbReference>
<dbReference type="InterPro" id="IPR001647">
    <property type="entry name" value="HTH_TetR"/>
</dbReference>
<dbReference type="AlphaFoldDB" id="A0A4Y8L7T1"/>
<name>A0A4Y8L7T1_9BACT</name>
<dbReference type="OrthoDB" id="836882at2"/>
<organism evidence="4 5">
    <name type="scientific">Dysgonomonas capnocytophagoides</name>
    <dbReference type="NCBI Taxonomy" id="45254"/>
    <lineage>
        <taxon>Bacteria</taxon>
        <taxon>Pseudomonadati</taxon>
        <taxon>Bacteroidota</taxon>
        <taxon>Bacteroidia</taxon>
        <taxon>Bacteroidales</taxon>
        <taxon>Dysgonomonadaceae</taxon>
        <taxon>Dysgonomonas</taxon>
    </lineage>
</organism>
<dbReference type="GO" id="GO:0003677">
    <property type="term" value="F:DNA binding"/>
    <property type="evidence" value="ECO:0007669"/>
    <property type="project" value="UniProtKB-UniRule"/>
</dbReference>
<feature type="DNA-binding region" description="H-T-H motif" evidence="2">
    <location>
        <begin position="34"/>
        <end position="53"/>
    </location>
</feature>
<gene>
    <name evidence="4" type="ORF">E2605_00970</name>
</gene>
<dbReference type="SUPFAM" id="SSF46689">
    <property type="entry name" value="Homeodomain-like"/>
    <property type="match status" value="1"/>
</dbReference>
<evidence type="ECO:0000256" key="2">
    <source>
        <dbReference type="PROSITE-ProRule" id="PRU00335"/>
    </source>
</evidence>
<dbReference type="Gene3D" id="1.10.357.10">
    <property type="entry name" value="Tetracycline Repressor, domain 2"/>
    <property type="match status" value="1"/>
</dbReference>
<evidence type="ECO:0000259" key="3">
    <source>
        <dbReference type="PROSITE" id="PS50977"/>
    </source>
</evidence>
<accession>A0A4Y8L7T1</accession>
<dbReference type="Pfam" id="PF00440">
    <property type="entry name" value="TetR_N"/>
    <property type="match status" value="1"/>
</dbReference>